<keyword evidence="3" id="KW-1185">Reference proteome</keyword>
<feature type="transmembrane region" description="Helical" evidence="1">
    <location>
        <begin position="31"/>
        <end position="50"/>
    </location>
</feature>
<evidence type="ECO:0000313" key="2">
    <source>
        <dbReference type="EMBL" id="NVE93906.1"/>
    </source>
</evidence>
<evidence type="ECO:0000313" key="3">
    <source>
        <dbReference type="Proteomes" id="UP000546031"/>
    </source>
</evidence>
<evidence type="ECO:0000256" key="1">
    <source>
        <dbReference type="SAM" id="Phobius"/>
    </source>
</evidence>
<dbReference type="Proteomes" id="UP000546031">
    <property type="component" value="Unassembled WGS sequence"/>
</dbReference>
<gene>
    <name evidence="2" type="ORF">HUO12_03235</name>
</gene>
<proteinExistence type="predicted"/>
<comment type="caution">
    <text evidence="2">The sequence shown here is derived from an EMBL/GenBank/DDBJ whole genome shotgun (WGS) entry which is preliminary data.</text>
</comment>
<protein>
    <submittedName>
        <fullName evidence="2">Uncharacterized protein</fullName>
    </submittedName>
</protein>
<keyword evidence="1" id="KW-0472">Membrane</keyword>
<reference evidence="2 3" key="1">
    <citation type="submission" date="2020-06" db="EMBL/GenBank/DDBJ databases">
        <title>Altererythrobacter lutimaris sp. nov., a marine bacterium isolated from a tidal flat.</title>
        <authorList>
            <person name="Kim D."/>
            <person name="Yoo Y."/>
            <person name="Kim J.-J."/>
        </authorList>
    </citation>
    <scope>NUCLEOTIDE SEQUENCE [LARGE SCALE GENOMIC DNA]</scope>
    <source>
        <strain evidence="2 3">JGD-16</strain>
    </source>
</reference>
<sequence>MLAVFAFLFVGLGFGLLMESSTFDPASNELIGPAVGIPIIVLAALIWWIFSEKPVWRWVAIYVGMVGMLFTMLFFGILLSN</sequence>
<name>A0A850HAH9_9SPHN</name>
<dbReference type="AlphaFoldDB" id="A0A850HAH9"/>
<accession>A0A850HAH9</accession>
<keyword evidence="1" id="KW-0812">Transmembrane</keyword>
<feature type="transmembrane region" description="Helical" evidence="1">
    <location>
        <begin position="59"/>
        <end position="79"/>
    </location>
</feature>
<organism evidence="2 3">
    <name type="scientific">Altererythrobacter lutimaris</name>
    <dbReference type="NCBI Taxonomy" id="2743979"/>
    <lineage>
        <taxon>Bacteria</taxon>
        <taxon>Pseudomonadati</taxon>
        <taxon>Pseudomonadota</taxon>
        <taxon>Alphaproteobacteria</taxon>
        <taxon>Sphingomonadales</taxon>
        <taxon>Erythrobacteraceae</taxon>
        <taxon>Altererythrobacter</taxon>
    </lineage>
</organism>
<dbReference type="EMBL" id="JABWTA010000001">
    <property type="protein sequence ID" value="NVE93906.1"/>
    <property type="molecule type" value="Genomic_DNA"/>
</dbReference>
<keyword evidence="1" id="KW-1133">Transmembrane helix</keyword>